<sequence>MRINLFYRAILAALILSFPSSVMAFDPIDQTVIFAKVAQGHHGDNSNVCHQISSAQLMINGNGIINGTGGARLDYCSSNDGSGLADNSCDNGSGGVRKCTIDGSDIRGLKLTGSNAFLSSSGAGGGYGSCNTGEQLTLGGNGQSQFSNVSLYSACTLTLSATQNEYRFNTIAIGGGASLVLPEGDYWVDSFTLNQDAKVILQGNVRIFIKQQFELNGSKFNENNAASALIIGYSNIQLNSDAVLNGRVYSDATLSLNNNSIINGRVTSRYLVMSSGRINDYVPVLQCFNDTFSQSALSSDWVVSRSSGTFTPSIRSGRLRLTEAKSDQSTASTYQRLFPGKANLVEIQFDHYAYGGNGADGIAVVLSDASITPQPGAFGGPLGYGYKPGINGFAGGWLGFGIDEFGNFSGEGGSSNVGQRRQSVAVRGSGVGTSGYNYLRGACSNGTTNTNGSCLSPAVDGNNVSPAHRYKITIDSQAANQSIVKIERNTGSGFVTLVPAFNAAAQNGQAAIPSDFLLSLTGSTGGSNNNHEIDNVQICALKSNPIGAQIDHFEFDHTGQGLTCNAETVTIRACANTSCSQLFTAPLSATLLPDSAADGVWVGGNQVSFSGGTAQLQLRRNTPGVVTLGVKGSNPTTKPLSKTLCRIGNGGLSENNCSLTFADSGFVFDVPDKRANRPEQVLVKAVKKSDVTKQCVPSFQSQTKTLNFWSSYQTPSAPISPKAVTINNTAIGTSSASPTAVNLLFDTNGQASISVNYPDAGKLQLDAKYTGTGDEQGLVMAGSDQFVSVPAGLCVKPVDASASCPSANMSCNAYRKAGQSFGMTVQVMAWEKDGDPDFCSGNLPTPNFSDAQMKLASKVVAPSIANGGLDGALGVASYSHSAQANNLNTISNQTISEVGVFQITAQASPNYLGTASSLNIPIGYSANIGRFVPDRFLVSNVSVIPACGGFSYMDQLFPMSMELSALNIAGDITKNYFPPFSLATAKLVGENNNNGVDLQSRLSALPIKADSWNQGVATVDASYQANFSRVTPNVATNLYQDGPFELLDIGVQLMDNDPRPNEIYSYVASPDMDAASTGTCTNCNAKKISTQTLRHGRVVMDNTYGPETEILRMPTRAEYWNGSSWALNTADNCTTAVYALGSQVDNSALGYNFDPDLVAGQSVVRSGGTATFQAGQFELLWQAVTTSGLPYRGQVTAPLDVPTWLEWYWNWNGVSPTAVTEPRASAYFGRYRGHDKIIYWREVN</sequence>
<accession>A0ABX1KNN7</accession>
<dbReference type="Pfam" id="PF20419">
    <property type="entry name" value="DUF6701"/>
    <property type="match status" value="1"/>
</dbReference>
<feature type="signal peptide" evidence="1">
    <location>
        <begin position="1"/>
        <end position="24"/>
    </location>
</feature>
<proteinExistence type="predicted"/>
<dbReference type="Gene3D" id="2.60.120.200">
    <property type="match status" value="1"/>
</dbReference>
<dbReference type="EMBL" id="JABAEB010000007">
    <property type="protein sequence ID" value="NLQ23826.1"/>
    <property type="molecule type" value="Genomic_DNA"/>
</dbReference>
<dbReference type="InterPro" id="IPR013320">
    <property type="entry name" value="ConA-like_dom_sf"/>
</dbReference>
<keyword evidence="4" id="KW-1185">Reference proteome</keyword>
<comment type="caution">
    <text evidence="3">The sequence shown here is derived from an EMBL/GenBank/DDBJ whole genome shotgun (WGS) entry which is preliminary data.</text>
</comment>
<dbReference type="InterPro" id="IPR046524">
    <property type="entry name" value="DUF6701"/>
</dbReference>
<name>A0ABX1KNN7_9GAMM</name>
<gene>
    <name evidence="3" type="ORF">HGO26_13200</name>
</gene>
<evidence type="ECO:0000259" key="2">
    <source>
        <dbReference type="Pfam" id="PF20419"/>
    </source>
</evidence>
<feature type="chain" id="PRO_5045461059" evidence="1">
    <location>
        <begin position="25"/>
        <end position="1244"/>
    </location>
</feature>
<feature type="domain" description="DUF6701" evidence="2">
    <location>
        <begin position="642"/>
        <end position="1243"/>
    </location>
</feature>
<reference evidence="3 4" key="1">
    <citation type="submission" date="2020-04" db="EMBL/GenBank/DDBJ databases">
        <title>The first description of lens atrophy caused by putative novel Shewanella sp. that is a new emerging pathogen for cultured rainbow trout?</title>
        <authorList>
            <person name="Saticioglu I.B."/>
            <person name="Duman M."/>
            <person name="Altun S."/>
        </authorList>
    </citation>
    <scope>NUCLEOTIDE SEQUENCE [LARGE SCALE GENOMIC DNA]</scope>
    <source>
        <strain evidence="3 4">S-1</strain>
    </source>
</reference>
<evidence type="ECO:0000256" key="1">
    <source>
        <dbReference type="SAM" id="SignalP"/>
    </source>
</evidence>
<organism evidence="3 4">
    <name type="scientific">Shewanella oncorhynchi</name>
    <dbReference type="NCBI Taxonomy" id="2726434"/>
    <lineage>
        <taxon>Bacteria</taxon>
        <taxon>Pseudomonadati</taxon>
        <taxon>Pseudomonadota</taxon>
        <taxon>Gammaproteobacteria</taxon>
        <taxon>Alteromonadales</taxon>
        <taxon>Shewanellaceae</taxon>
        <taxon>Shewanella</taxon>
    </lineage>
</organism>
<keyword evidence="1" id="KW-0732">Signal</keyword>
<dbReference type="SUPFAM" id="SSF49899">
    <property type="entry name" value="Concanavalin A-like lectins/glucanases"/>
    <property type="match status" value="1"/>
</dbReference>
<evidence type="ECO:0000313" key="4">
    <source>
        <dbReference type="Proteomes" id="UP000527352"/>
    </source>
</evidence>
<protein>
    <submittedName>
        <fullName evidence="3">MSHA biogenesis protein MshQ</fullName>
    </submittedName>
</protein>
<dbReference type="RefSeq" id="WP_168825677.1">
    <property type="nucleotide sequence ID" value="NZ_JABAEB010000007.1"/>
</dbReference>
<dbReference type="Proteomes" id="UP000527352">
    <property type="component" value="Unassembled WGS sequence"/>
</dbReference>
<evidence type="ECO:0000313" key="3">
    <source>
        <dbReference type="EMBL" id="NLQ23826.1"/>
    </source>
</evidence>